<dbReference type="Proteomes" id="UP000659654">
    <property type="component" value="Unassembled WGS sequence"/>
</dbReference>
<evidence type="ECO:0000313" key="6">
    <source>
        <dbReference type="Proteomes" id="UP000095284"/>
    </source>
</evidence>
<keyword evidence="2" id="KW-0812">Transmembrane</keyword>
<gene>
    <name evidence="4" type="ORF">BXYJ_LOCUS1215</name>
</gene>
<dbReference type="PANTHER" id="PTHR37433">
    <property type="entry name" value="PROTEIN CBG25136-RELATED"/>
    <property type="match status" value="1"/>
</dbReference>
<keyword evidence="7" id="KW-1185">Reference proteome</keyword>
<sequence length="421" mass="47246">MVRRTVLAILASFLLVQTVEAVRCLDCIGESCMGDFCNGDVCVVSQFTPRWGSLQRKSEVVKGCMSGKMLRKNLRSHCEVAEDTEDVFTCFCDDQELCNKKPVRKYELEEVKLYQCTCKGPHCDGKTCYGELCSFVKNHLTGDTEQGCVNASLPLVERRSAGACMMPPMTGAMHHSVAKDAEQLQQTESCICAGDFCNRKKPKITVNEDQRCNASVEVTMFGNKASSGVETCLGEYCFIVNIASEMGVPDSYRTQGCLSYVDGAELAEELNPTGCAKFDSEKLKVQACLKTNNRKTIRRAEANRQEPPKSKGKKVEIEYDEEEEEEEREEGEEEEKEKSERKQEKEEKEENEEEEDEKTVSSTPHYIFERPTLPPEPEDSNTALISVFGLLILLIALSGVVWKFELHKRLFRANYDTVAGG</sequence>
<feature type="transmembrane region" description="Helical" evidence="2">
    <location>
        <begin position="383"/>
        <end position="402"/>
    </location>
</feature>
<evidence type="ECO:0000313" key="8">
    <source>
        <dbReference type="WBParaSite" id="BXY_0139300.1"/>
    </source>
</evidence>
<dbReference type="PANTHER" id="PTHR37433:SF5">
    <property type="entry name" value="DUF753 DOMAIN-CONTAINING PROTEIN-RELATED"/>
    <property type="match status" value="1"/>
</dbReference>
<dbReference type="OrthoDB" id="5828794at2759"/>
<dbReference type="Gene3D" id="2.10.60.10">
    <property type="entry name" value="CD59"/>
    <property type="match status" value="1"/>
</dbReference>
<feature type="chain" id="PRO_5035399443" evidence="3">
    <location>
        <begin position="22"/>
        <end position="421"/>
    </location>
</feature>
<reference evidence="5" key="2">
    <citation type="submission" date="2020-08" db="EMBL/GenBank/DDBJ databases">
        <authorList>
            <person name="Kikuchi T."/>
        </authorList>
    </citation>
    <scope>NUCLEOTIDE SEQUENCE</scope>
    <source>
        <strain evidence="4">Ka4C1</strain>
    </source>
</reference>
<evidence type="ECO:0000313" key="4">
    <source>
        <dbReference type="EMBL" id="CAD5208983.1"/>
    </source>
</evidence>
<evidence type="ECO:0000313" key="5">
    <source>
        <dbReference type="EMBL" id="CAG9083620.1"/>
    </source>
</evidence>
<dbReference type="InterPro" id="IPR045860">
    <property type="entry name" value="Snake_toxin-like_sf"/>
</dbReference>
<dbReference type="Proteomes" id="UP000582659">
    <property type="component" value="Unassembled WGS sequence"/>
</dbReference>
<keyword evidence="3" id="KW-0732">Signal</keyword>
<proteinExistence type="predicted"/>
<dbReference type="EMBL" id="CAJFCV020000001">
    <property type="protein sequence ID" value="CAG9083620.1"/>
    <property type="molecule type" value="Genomic_DNA"/>
</dbReference>
<dbReference type="eggNOG" id="ENOG502RMA2">
    <property type="taxonomic scope" value="Eukaryota"/>
</dbReference>
<evidence type="ECO:0000256" key="2">
    <source>
        <dbReference type="SAM" id="Phobius"/>
    </source>
</evidence>
<evidence type="ECO:0000256" key="1">
    <source>
        <dbReference type="SAM" id="MobiDB-lite"/>
    </source>
</evidence>
<reference evidence="8" key="1">
    <citation type="submission" date="2016-11" db="UniProtKB">
        <authorList>
            <consortium name="WormBaseParasite"/>
        </authorList>
    </citation>
    <scope>IDENTIFICATION</scope>
</reference>
<dbReference type="EMBL" id="CAJFDI010000001">
    <property type="protein sequence ID" value="CAD5208983.1"/>
    <property type="molecule type" value="Genomic_DNA"/>
</dbReference>
<organism evidence="6 8">
    <name type="scientific">Bursaphelenchus xylophilus</name>
    <name type="common">Pinewood nematode worm</name>
    <name type="synonym">Aphelenchoides xylophilus</name>
    <dbReference type="NCBI Taxonomy" id="6326"/>
    <lineage>
        <taxon>Eukaryota</taxon>
        <taxon>Metazoa</taxon>
        <taxon>Ecdysozoa</taxon>
        <taxon>Nematoda</taxon>
        <taxon>Chromadorea</taxon>
        <taxon>Rhabditida</taxon>
        <taxon>Tylenchina</taxon>
        <taxon>Tylenchomorpha</taxon>
        <taxon>Aphelenchoidea</taxon>
        <taxon>Aphelenchoididae</taxon>
        <taxon>Bursaphelenchus</taxon>
    </lineage>
</organism>
<evidence type="ECO:0000256" key="3">
    <source>
        <dbReference type="SAM" id="SignalP"/>
    </source>
</evidence>
<dbReference type="Proteomes" id="UP000095284">
    <property type="component" value="Unplaced"/>
</dbReference>
<dbReference type="AlphaFoldDB" id="A0A1I7RL08"/>
<evidence type="ECO:0000313" key="7">
    <source>
        <dbReference type="Proteomes" id="UP000659654"/>
    </source>
</evidence>
<feature type="compositionally biased region" description="Acidic residues" evidence="1">
    <location>
        <begin position="318"/>
        <end position="335"/>
    </location>
</feature>
<name>A0A1I7RL08_BURXY</name>
<keyword evidence="2" id="KW-1133">Transmembrane helix</keyword>
<dbReference type="WBParaSite" id="BXY_0139300.1">
    <property type="protein sequence ID" value="BXY_0139300.1"/>
    <property type="gene ID" value="BXY_0139300"/>
</dbReference>
<feature type="compositionally biased region" description="Basic and acidic residues" evidence="1">
    <location>
        <begin position="298"/>
        <end position="317"/>
    </location>
</feature>
<feature type="region of interest" description="Disordered" evidence="1">
    <location>
        <begin position="296"/>
        <end position="378"/>
    </location>
</feature>
<protein>
    <submittedName>
        <fullName evidence="4">(pine wood nematode) hypothetical protein</fullName>
    </submittedName>
</protein>
<keyword evidence="2" id="KW-0472">Membrane</keyword>
<feature type="compositionally biased region" description="Basic and acidic residues" evidence="1">
    <location>
        <begin position="336"/>
        <end position="348"/>
    </location>
</feature>
<feature type="signal peptide" evidence="3">
    <location>
        <begin position="1"/>
        <end position="21"/>
    </location>
</feature>
<accession>A0A1I7RL08</accession>